<evidence type="ECO:0000256" key="1">
    <source>
        <dbReference type="SAM" id="SignalP"/>
    </source>
</evidence>
<keyword evidence="1" id="KW-0732">Signal</keyword>
<evidence type="ECO:0000313" key="2">
    <source>
        <dbReference type="EMBL" id="MBT0652487.1"/>
    </source>
</evidence>
<feature type="chain" id="PRO_5047053968" evidence="1">
    <location>
        <begin position="29"/>
        <end position="112"/>
    </location>
</feature>
<proteinExistence type="predicted"/>
<organism evidence="2 3">
    <name type="scientific">Geomobilimonas luticola</name>
    <dbReference type="NCBI Taxonomy" id="1114878"/>
    <lineage>
        <taxon>Bacteria</taxon>
        <taxon>Pseudomonadati</taxon>
        <taxon>Thermodesulfobacteriota</taxon>
        <taxon>Desulfuromonadia</taxon>
        <taxon>Geobacterales</taxon>
        <taxon>Geobacteraceae</taxon>
        <taxon>Geomobilimonas</taxon>
    </lineage>
</organism>
<keyword evidence="3" id="KW-1185">Reference proteome</keyword>
<name>A0ABS5SCZ8_9BACT</name>
<sequence length="112" mass="12353">MRILRKAIKNVAILTLMVILIMPAAVHAHTLELLGAETTHAAGGGCHDADNGTDQGTNDDHQLDVRCCELDTPYVLPFFQSLVTPAVTGKLTLHFSSRQRDGYSRRIYKPPR</sequence>
<protein>
    <submittedName>
        <fullName evidence="2">Uncharacterized protein</fullName>
    </submittedName>
</protein>
<accession>A0ABS5SCZ8</accession>
<feature type="signal peptide" evidence="1">
    <location>
        <begin position="1"/>
        <end position="28"/>
    </location>
</feature>
<dbReference type="EMBL" id="JAHCVK010000001">
    <property type="protein sequence ID" value="MBT0652487.1"/>
    <property type="molecule type" value="Genomic_DNA"/>
</dbReference>
<evidence type="ECO:0000313" key="3">
    <source>
        <dbReference type="Proteomes" id="UP000756860"/>
    </source>
</evidence>
<dbReference type="Proteomes" id="UP000756860">
    <property type="component" value="Unassembled WGS sequence"/>
</dbReference>
<comment type="caution">
    <text evidence="2">The sequence shown here is derived from an EMBL/GenBank/DDBJ whole genome shotgun (WGS) entry which is preliminary data.</text>
</comment>
<reference evidence="2 3" key="1">
    <citation type="submission" date="2021-05" db="EMBL/GenBank/DDBJ databases">
        <title>The draft genome of Geobacter luticola JCM 17780.</title>
        <authorList>
            <person name="Xu Z."/>
            <person name="Masuda Y."/>
            <person name="Itoh H."/>
            <person name="Senoo K."/>
        </authorList>
    </citation>
    <scope>NUCLEOTIDE SEQUENCE [LARGE SCALE GENOMIC DNA]</scope>
    <source>
        <strain evidence="2 3">JCM 17780</strain>
    </source>
</reference>
<gene>
    <name evidence="2" type="ORF">KI810_05430</name>
</gene>